<organism evidence="1 2">
    <name type="scientific">Moniliophthora roreri</name>
    <name type="common">Frosty pod rot fungus</name>
    <name type="synonym">Monilia roreri</name>
    <dbReference type="NCBI Taxonomy" id="221103"/>
    <lineage>
        <taxon>Eukaryota</taxon>
        <taxon>Fungi</taxon>
        <taxon>Dikarya</taxon>
        <taxon>Basidiomycota</taxon>
        <taxon>Agaricomycotina</taxon>
        <taxon>Agaricomycetes</taxon>
        <taxon>Agaricomycetidae</taxon>
        <taxon>Agaricales</taxon>
        <taxon>Marasmiineae</taxon>
        <taxon>Marasmiaceae</taxon>
        <taxon>Moniliophthora</taxon>
    </lineage>
</organism>
<dbReference type="AlphaFoldDB" id="A0A0W0FRS6"/>
<accession>A0A0W0FRS6</accession>
<proteinExistence type="predicted"/>
<reference evidence="1 2" key="1">
    <citation type="submission" date="2015-12" db="EMBL/GenBank/DDBJ databases">
        <title>Draft genome sequence of Moniliophthora roreri, the causal agent of frosty pod rot of cacao.</title>
        <authorList>
            <person name="Aime M.C."/>
            <person name="Diaz-Valderrama J.R."/>
            <person name="Kijpornyongpan T."/>
            <person name="Phillips-Mora W."/>
        </authorList>
    </citation>
    <scope>NUCLEOTIDE SEQUENCE [LARGE SCALE GENOMIC DNA]</scope>
    <source>
        <strain evidence="1 2">MCA 2952</strain>
    </source>
</reference>
<protein>
    <recommendedName>
        <fullName evidence="3">Heterokaryon incompatibility domain-containing protein</fullName>
    </recommendedName>
</protein>
<sequence length="325" mass="36634">MAQTYRDANSTLVLDSGIQHCSVSAPLEEKLFSILCSGWMQCLWTLQEGLLAHRLIFAFADGFEDIDSLTPEGADLLDCLLQGLSSNVLHISIHQDSKVFRIGELARFLEWRTTSKAEDEMLAIAGLANVSAAELVNLPPHERMKIFLLRVQKLPLNIIFMSVPKLKDPGFCWAPQTLMQKGGTHMTVADRYNAVCTSTGLLTEYAAVYLPQRTVRRDMKWFLYNSTKNCIYEAAVTVPDSSDGKENTYTCDALLMMNLPQRSELVVCAAVFMIGSDSESGDRDRMICEYRQRLFLVDISEMQLDREKPKDVVEAKSGRMKTRVR</sequence>
<dbReference type="EMBL" id="LATX01001723">
    <property type="protein sequence ID" value="KTB38872.1"/>
    <property type="molecule type" value="Genomic_DNA"/>
</dbReference>
<evidence type="ECO:0000313" key="1">
    <source>
        <dbReference type="EMBL" id="KTB38872.1"/>
    </source>
</evidence>
<name>A0A0W0FRS6_MONRR</name>
<gene>
    <name evidence="1" type="ORF">WG66_8539</name>
</gene>
<evidence type="ECO:0008006" key="3">
    <source>
        <dbReference type="Google" id="ProtNLM"/>
    </source>
</evidence>
<dbReference type="PANTHER" id="PTHR39596">
    <property type="match status" value="1"/>
</dbReference>
<evidence type="ECO:0000313" key="2">
    <source>
        <dbReference type="Proteomes" id="UP000054988"/>
    </source>
</evidence>
<dbReference type="PANTHER" id="PTHR39596:SF2">
    <property type="entry name" value="HET DOMAIN PROTEIN (AFU_ORTHOLOGUE AFUA_1G17550)-RELATED"/>
    <property type="match status" value="1"/>
</dbReference>
<dbReference type="Proteomes" id="UP000054988">
    <property type="component" value="Unassembled WGS sequence"/>
</dbReference>
<comment type="caution">
    <text evidence="1">The sequence shown here is derived from an EMBL/GenBank/DDBJ whole genome shotgun (WGS) entry which is preliminary data.</text>
</comment>